<dbReference type="Pfam" id="PF12752">
    <property type="entry name" value="SUZ"/>
    <property type="match status" value="1"/>
</dbReference>
<feature type="domain" description="R3H" evidence="3">
    <location>
        <begin position="144"/>
        <end position="211"/>
    </location>
</feature>
<dbReference type="AlphaFoldDB" id="A0AAD5IE86"/>
<dbReference type="InterPro" id="IPR024771">
    <property type="entry name" value="SUZ"/>
</dbReference>
<evidence type="ECO:0000256" key="2">
    <source>
        <dbReference type="SAM" id="MobiDB-lite"/>
    </source>
</evidence>
<evidence type="ECO:0000256" key="1">
    <source>
        <dbReference type="ARBA" id="ARBA00022553"/>
    </source>
</evidence>
<evidence type="ECO:0000259" key="4">
    <source>
        <dbReference type="PROSITE" id="PS51673"/>
    </source>
</evidence>
<evidence type="ECO:0008006" key="7">
    <source>
        <dbReference type="Google" id="ProtNLM"/>
    </source>
</evidence>
<comment type="caution">
    <text evidence="5">The sequence shown here is derived from an EMBL/GenBank/DDBJ whole genome shotgun (WGS) entry which is preliminary data.</text>
</comment>
<evidence type="ECO:0000313" key="6">
    <source>
        <dbReference type="Proteomes" id="UP001064489"/>
    </source>
</evidence>
<name>A0AAD5IE86_ACENE</name>
<proteinExistence type="predicted"/>
<organism evidence="5 6">
    <name type="scientific">Acer negundo</name>
    <name type="common">Box elder</name>
    <dbReference type="NCBI Taxonomy" id="4023"/>
    <lineage>
        <taxon>Eukaryota</taxon>
        <taxon>Viridiplantae</taxon>
        <taxon>Streptophyta</taxon>
        <taxon>Embryophyta</taxon>
        <taxon>Tracheophyta</taxon>
        <taxon>Spermatophyta</taxon>
        <taxon>Magnoliopsida</taxon>
        <taxon>eudicotyledons</taxon>
        <taxon>Gunneridae</taxon>
        <taxon>Pentapetalae</taxon>
        <taxon>rosids</taxon>
        <taxon>malvids</taxon>
        <taxon>Sapindales</taxon>
        <taxon>Sapindaceae</taxon>
        <taxon>Hippocastanoideae</taxon>
        <taxon>Acereae</taxon>
        <taxon>Acer</taxon>
    </lineage>
</organism>
<gene>
    <name evidence="5" type="ORF">LWI28_010748</name>
</gene>
<feature type="domain" description="SUZ" evidence="4">
    <location>
        <begin position="214"/>
        <end position="285"/>
    </location>
</feature>
<feature type="region of interest" description="Disordered" evidence="2">
    <location>
        <begin position="281"/>
        <end position="307"/>
    </location>
</feature>
<keyword evidence="1" id="KW-0597">Phosphoprotein</keyword>
<reference evidence="5" key="1">
    <citation type="journal article" date="2022" name="Plant J.">
        <title>Strategies of tolerance reflected in two North American maple genomes.</title>
        <authorList>
            <person name="McEvoy S.L."/>
            <person name="Sezen U.U."/>
            <person name="Trouern-Trend A."/>
            <person name="McMahon S.M."/>
            <person name="Schaberg P.G."/>
            <person name="Yang J."/>
            <person name="Wegrzyn J.L."/>
            <person name="Swenson N.G."/>
        </authorList>
    </citation>
    <scope>NUCLEOTIDE SEQUENCE</scope>
    <source>
        <strain evidence="5">91603</strain>
    </source>
</reference>
<dbReference type="GO" id="GO:0003676">
    <property type="term" value="F:nucleic acid binding"/>
    <property type="evidence" value="ECO:0007669"/>
    <property type="project" value="UniProtKB-UniRule"/>
</dbReference>
<feature type="region of interest" description="Disordered" evidence="2">
    <location>
        <begin position="70"/>
        <end position="119"/>
    </location>
</feature>
<feature type="compositionally biased region" description="Polar residues" evidence="2">
    <location>
        <begin position="70"/>
        <end position="85"/>
    </location>
</feature>
<dbReference type="PANTHER" id="PTHR15672">
    <property type="entry name" value="CAMP-REGULATED PHOSPHOPROTEIN 21 RELATED R3H DOMAIN CONTAINING PROTEIN"/>
    <property type="match status" value="1"/>
</dbReference>
<dbReference type="EMBL" id="JAJSOW010000106">
    <property type="protein sequence ID" value="KAI9160696.1"/>
    <property type="molecule type" value="Genomic_DNA"/>
</dbReference>
<keyword evidence="6" id="KW-1185">Reference proteome</keyword>
<dbReference type="InterPro" id="IPR001374">
    <property type="entry name" value="R3H_dom"/>
</dbReference>
<dbReference type="InterPro" id="IPR036867">
    <property type="entry name" value="R3H_dom_sf"/>
</dbReference>
<sequence length="468" mass="53399">MSGPLEKAFNIGTREQLDGKIVRMFYTGGLSFHFARNPHYVSTFRNVFPGYVPLANPSQANRLLLPPQAHNSSQTLLPSHAYTTEQGKEIANKKKKKKKKKKKISLLREKRREAMESTSSTIVNDNDSIVDPFLVEALRNPRHRLTILRMELDIQRFLQNPDQQHFEFQHFPTSYLRLAAHRVSQHYGLVTMVQENGLDGQGNRILARKTAESRYPAVRLSEIPTKQSEESDKLEKIKIAIRPRPNRGSANGANEYGINRNPVRSVEERKEDYDRARARIFSSPSSPDSEEMLHQVPTGGKNIGLSRDEIEGSRNSVIDTEKNICIRDGGTSRVAIFRDREKDRTDPDYDRSYERYIRSLPANQGFSLAPFNMQKVQVPFMQYDGSFPQMGQIPGTQASVSYRPPASPVMSPFCAMGLNVNQTPMDAAYMQWPSTAMMYAHSYEQFRHAVFQAPFCQQPLSFDYSQNL</sequence>
<feature type="compositionally biased region" description="Basic residues" evidence="2">
    <location>
        <begin position="93"/>
        <end position="105"/>
    </location>
</feature>
<dbReference type="InterPro" id="IPR051937">
    <property type="entry name" value="R3H_domain_containing"/>
</dbReference>
<dbReference type="PANTHER" id="PTHR15672:SF15">
    <property type="entry name" value="SINGLE-STRANDED NUCLEIC ACID BINDING R3H PROTEIN"/>
    <property type="match status" value="1"/>
</dbReference>
<dbReference type="PROSITE" id="PS51061">
    <property type="entry name" value="R3H"/>
    <property type="match status" value="1"/>
</dbReference>
<dbReference type="SMART" id="SM00393">
    <property type="entry name" value="R3H"/>
    <property type="match status" value="1"/>
</dbReference>
<dbReference type="Pfam" id="PF01424">
    <property type="entry name" value="R3H"/>
    <property type="match status" value="1"/>
</dbReference>
<dbReference type="PROSITE" id="PS51673">
    <property type="entry name" value="SUZ"/>
    <property type="match status" value="1"/>
</dbReference>
<dbReference type="Proteomes" id="UP001064489">
    <property type="component" value="Chromosome 2"/>
</dbReference>
<evidence type="ECO:0000313" key="5">
    <source>
        <dbReference type="EMBL" id="KAI9160696.1"/>
    </source>
</evidence>
<protein>
    <recommendedName>
        <fullName evidence="7">R3H domain-containing protein 2</fullName>
    </recommendedName>
</protein>
<evidence type="ECO:0000259" key="3">
    <source>
        <dbReference type="PROSITE" id="PS51061"/>
    </source>
</evidence>
<dbReference type="Gene3D" id="3.30.1370.50">
    <property type="entry name" value="R3H-like domain"/>
    <property type="match status" value="1"/>
</dbReference>
<reference evidence="5" key="2">
    <citation type="submission" date="2023-02" db="EMBL/GenBank/DDBJ databases">
        <authorList>
            <person name="Swenson N.G."/>
            <person name="Wegrzyn J.L."/>
            <person name="Mcevoy S.L."/>
        </authorList>
    </citation>
    <scope>NUCLEOTIDE SEQUENCE</scope>
    <source>
        <strain evidence="5">91603</strain>
        <tissue evidence="5">Leaf</tissue>
    </source>
</reference>
<dbReference type="SUPFAM" id="SSF82708">
    <property type="entry name" value="R3H domain"/>
    <property type="match status" value="1"/>
</dbReference>
<feature type="compositionally biased region" description="Basic and acidic residues" evidence="2">
    <location>
        <begin position="106"/>
        <end position="115"/>
    </location>
</feature>
<dbReference type="CDD" id="cd02642">
    <property type="entry name" value="R3H_encore_like"/>
    <property type="match status" value="1"/>
</dbReference>
<accession>A0AAD5IE86</accession>